<sequence>MAGGSVQPATPAAGRSSSATAPMRYLKASPARAALQSGKTCEGCLLDVIIEHRPMLIGVARSVVGCASRAEDVVHDVFLKLTELPDHEGIRQPLAYVTRMVRNASIDHFRRQNLESLYHAAEDDGLDVPSPAPTPESALATRDALRHAFDALAQLPARTRTAFEMVRLRERTLQDAARALNVSQTLVHFMVRDAAKHCADCLAARDNATHDAPCADYADASGDATR</sequence>
<proteinExistence type="inferred from homology"/>
<feature type="domain" description="RNA polymerase sigma factor 70 region 4 type 2" evidence="7">
    <location>
        <begin position="150"/>
        <end position="198"/>
    </location>
</feature>
<dbReference type="GO" id="GO:0016987">
    <property type="term" value="F:sigma factor activity"/>
    <property type="evidence" value="ECO:0007669"/>
    <property type="project" value="UniProtKB-KW"/>
</dbReference>
<dbReference type="SUPFAM" id="SSF88659">
    <property type="entry name" value="Sigma3 and sigma4 domains of RNA polymerase sigma factors"/>
    <property type="match status" value="1"/>
</dbReference>
<dbReference type="STRING" id="60547.GCA_000751215_03184"/>
<gene>
    <name evidence="8" type="ORF">BG61_10715</name>
</gene>
<dbReference type="InterPro" id="IPR013325">
    <property type="entry name" value="RNA_pol_sigma_r2"/>
</dbReference>
<dbReference type="InterPro" id="IPR013324">
    <property type="entry name" value="RNA_pol_sigma_r3/r4-like"/>
</dbReference>
<feature type="domain" description="RNA polymerase sigma-70 region 2" evidence="6">
    <location>
        <begin position="51"/>
        <end position="113"/>
    </location>
</feature>
<dbReference type="InterPro" id="IPR007627">
    <property type="entry name" value="RNA_pol_sigma70_r2"/>
</dbReference>
<evidence type="ECO:0000259" key="7">
    <source>
        <dbReference type="Pfam" id="PF08281"/>
    </source>
</evidence>
<dbReference type="InterPro" id="IPR014284">
    <property type="entry name" value="RNA_pol_sigma-70_dom"/>
</dbReference>
<evidence type="ECO:0000256" key="4">
    <source>
        <dbReference type="ARBA" id="ARBA00023163"/>
    </source>
</evidence>
<dbReference type="Pfam" id="PF04542">
    <property type="entry name" value="Sigma70_r2"/>
    <property type="match status" value="1"/>
</dbReference>
<dbReference type="GO" id="GO:0006352">
    <property type="term" value="P:DNA-templated transcription initiation"/>
    <property type="evidence" value="ECO:0007669"/>
    <property type="project" value="InterPro"/>
</dbReference>
<dbReference type="InterPro" id="IPR039425">
    <property type="entry name" value="RNA_pol_sigma-70-like"/>
</dbReference>
<dbReference type="Gene3D" id="1.10.1740.10">
    <property type="match status" value="1"/>
</dbReference>
<name>A0A069PR19_9BURK</name>
<organism evidence="8 9">
    <name type="scientific">Caballeronia glathei</name>
    <dbReference type="NCBI Taxonomy" id="60547"/>
    <lineage>
        <taxon>Bacteria</taxon>
        <taxon>Pseudomonadati</taxon>
        <taxon>Pseudomonadota</taxon>
        <taxon>Betaproteobacteria</taxon>
        <taxon>Burkholderiales</taxon>
        <taxon>Burkholderiaceae</taxon>
        <taxon>Caballeronia</taxon>
    </lineage>
</organism>
<feature type="region of interest" description="Disordered" evidence="5">
    <location>
        <begin position="1"/>
        <end position="20"/>
    </location>
</feature>
<dbReference type="SUPFAM" id="SSF88946">
    <property type="entry name" value="Sigma2 domain of RNA polymerase sigma factors"/>
    <property type="match status" value="1"/>
</dbReference>
<dbReference type="InterPro" id="IPR036388">
    <property type="entry name" value="WH-like_DNA-bd_sf"/>
</dbReference>
<comment type="similarity">
    <text evidence="1">Belongs to the sigma-70 factor family. ECF subfamily.</text>
</comment>
<evidence type="ECO:0000256" key="2">
    <source>
        <dbReference type="ARBA" id="ARBA00023015"/>
    </source>
</evidence>
<accession>A0A069PR19</accession>
<evidence type="ECO:0000259" key="6">
    <source>
        <dbReference type="Pfam" id="PF04542"/>
    </source>
</evidence>
<dbReference type="PANTHER" id="PTHR43133:SF63">
    <property type="entry name" value="RNA POLYMERASE SIGMA FACTOR FECI-RELATED"/>
    <property type="match status" value="1"/>
</dbReference>
<dbReference type="NCBIfam" id="TIGR02937">
    <property type="entry name" value="sigma70-ECF"/>
    <property type="match status" value="1"/>
</dbReference>
<dbReference type="NCBIfam" id="NF005448">
    <property type="entry name" value="PRK07037.1"/>
    <property type="match status" value="1"/>
</dbReference>
<keyword evidence="9" id="KW-1185">Reference proteome</keyword>
<keyword evidence="2" id="KW-0805">Transcription regulation</keyword>
<dbReference type="Proteomes" id="UP000027466">
    <property type="component" value="Unassembled WGS sequence"/>
</dbReference>
<evidence type="ECO:0000313" key="9">
    <source>
        <dbReference type="Proteomes" id="UP000027466"/>
    </source>
</evidence>
<dbReference type="InterPro" id="IPR013249">
    <property type="entry name" value="RNA_pol_sigma70_r4_t2"/>
</dbReference>
<dbReference type="Gene3D" id="1.10.10.10">
    <property type="entry name" value="Winged helix-like DNA-binding domain superfamily/Winged helix DNA-binding domain"/>
    <property type="match status" value="1"/>
</dbReference>
<dbReference type="EMBL" id="JFHC01000018">
    <property type="protein sequence ID" value="KDR42319.1"/>
    <property type="molecule type" value="Genomic_DNA"/>
</dbReference>
<evidence type="ECO:0000313" key="8">
    <source>
        <dbReference type="EMBL" id="KDR42319.1"/>
    </source>
</evidence>
<dbReference type="Pfam" id="PF08281">
    <property type="entry name" value="Sigma70_r4_2"/>
    <property type="match status" value="1"/>
</dbReference>
<protein>
    <submittedName>
        <fullName evidence="8">Extracytoplasmic-function sigma-70 factor</fullName>
    </submittedName>
</protein>
<keyword evidence="4" id="KW-0804">Transcription</keyword>
<evidence type="ECO:0000256" key="1">
    <source>
        <dbReference type="ARBA" id="ARBA00010641"/>
    </source>
</evidence>
<evidence type="ECO:0000256" key="3">
    <source>
        <dbReference type="ARBA" id="ARBA00023082"/>
    </source>
</evidence>
<dbReference type="GO" id="GO:0003677">
    <property type="term" value="F:DNA binding"/>
    <property type="evidence" value="ECO:0007669"/>
    <property type="project" value="InterPro"/>
</dbReference>
<evidence type="ECO:0000256" key="5">
    <source>
        <dbReference type="SAM" id="MobiDB-lite"/>
    </source>
</evidence>
<dbReference type="AlphaFoldDB" id="A0A069PR19"/>
<comment type="caution">
    <text evidence="8">The sequence shown here is derived from an EMBL/GenBank/DDBJ whole genome shotgun (WGS) entry which is preliminary data.</text>
</comment>
<dbReference type="PANTHER" id="PTHR43133">
    <property type="entry name" value="RNA POLYMERASE ECF-TYPE SIGMA FACTO"/>
    <property type="match status" value="1"/>
</dbReference>
<reference evidence="8 9" key="1">
    <citation type="submission" date="2014-03" db="EMBL/GenBank/DDBJ databases">
        <title>Draft Genome Sequences of Four Burkholderia Strains.</title>
        <authorList>
            <person name="Liu X.Y."/>
            <person name="Li C.X."/>
            <person name="Xu J.H."/>
        </authorList>
    </citation>
    <scope>NUCLEOTIDE SEQUENCE [LARGE SCALE GENOMIC DNA]</scope>
    <source>
        <strain evidence="8 9">DSM 50014</strain>
    </source>
</reference>
<keyword evidence="3" id="KW-0731">Sigma factor</keyword>